<dbReference type="EMBL" id="MGHF01000006">
    <property type="protein sequence ID" value="OGM64456.1"/>
    <property type="molecule type" value="Genomic_DNA"/>
</dbReference>
<organism evidence="2 3">
    <name type="scientific">Candidatus Woesebacteria bacterium RIFCSPLOWO2_01_FULL_39_21</name>
    <dbReference type="NCBI Taxonomy" id="1802519"/>
    <lineage>
        <taxon>Bacteria</taxon>
        <taxon>Candidatus Woeseibacteriota</taxon>
    </lineage>
</organism>
<dbReference type="AlphaFoldDB" id="A0A1F8BK62"/>
<evidence type="ECO:0008006" key="4">
    <source>
        <dbReference type="Google" id="ProtNLM"/>
    </source>
</evidence>
<keyword evidence="1" id="KW-1133">Transmembrane helix</keyword>
<comment type="caution">
    <text evidence="2">The sequence shown here is derived from an EMBL/GenBank/DDBJ whole genome shotgun (WGS) entry which is preliminary data.</text>
</comment>
<name>A0A1F8BK62_9BACT</name>
<sequence>MFSLSKKQYYVIISTFLVVIFLTTINLRVSLRKGRDAQRKLDVRNISRLLENFREEYSYFPESIDGGIRGCKTGKIDELGDPIFRACNWGNDNFAGVPLPSDPHSNLGVSYYYLSSGTHYQIYAALEGTTEAEYNPRIITRNLYCGNKICNFGLGYKETPLDKSIEEYEKDIEKVNGDL</sequence>
<protein>
    <recommendedName>
        <fullName evidence="4">Type II secretion system protein GspG C-terminal domain-containing protein</fullName>
    </recommendedName>
</protein>
<dbReference type="Gene3D" id="3.30.700.10">
    <property type="entry name" value="Glycoprotein, Type 4 Pilin"/>
    <property type="match status" value="1"/>
</dbReference>
<proteinExistence type="predicted"/>
<gene>
    <name evidence="2" type="ORF">A2961_04330</name>
</gene>
<reference evidence="2 3" key="1">
    <citation type="journal article" date="2016" name="Nat. Commun.">
        <title>Thousands of microbial genomes shed light on interconnected biogeochemical processes in an aquifer system.</title>
        <authorList>
            <person name="Anantharaman K."/>
            <person name="Brown C.T."/>
            <person name="Hug L.A."/>
            <person name="Sharon I."/>
            <person name="Castelle C.J."/>
            <person name="Probst A.J."/>
            <person name="Thomas B.C."/>
            <person name="Singh A."/>
            <person name="Wilkins M.J."/>
            <person name="Karaoz U."/>
            <person name="Brodie E.L."/>
            <person name="Williams K.H."/>
            <person name="Hubbard S.S."/>
            <person name="Banfield J.F."/>
        </authorList>
    </citation>
    <scope>NUCLEOTIDE SEQUENCE [LARGE SCALE GENOMIC DNA]</scope>
</reference>
<dbReference type="Proteomes" id="UP000177082">
    <property type="component" value="Unassembled WGS sequence"/>
</dbReference>
<accession>A0A1F8BK62</accession>
<dbReference type="STRING" id="1802519.A2961_04330"/>
<keyword evidence="1" id="KW-0472">Membrane</keyword>
<keyword evidence="1" id="KW-0812">Transmembrane</keyword>
<evidence type="ECO:0000313" key="3">
    <source>
        <dbReference type="Proteomes" id="UP000177082"/>
    </source>
</evidence>
<feature type="transmembrane region" description="Helical" evidence="1">
    <location>
        <begin position="12"/>
        <end position="31"/>
    </location>
</feature>
<evidence type="ECO:0000256" key="1">
    <source>
        <dbReference type="SAM" id="Phobius"/>
    </source>
</evidence>
<evidence type="ECO:0000313" key="2">
    <source>
        <dbReference type="EMBL" id="OGM64456.1"/>
    </source>
</evidence>